<reference evidence="1 2" key="1">
    <citation type="journal article" date="2017" name="Genome Announc.">
        <title>Draft Genome Sequence of Romboutsia maritimum sp. nov. Strain CCRI-22766(T), Isolated from Coastal Estuarine Mud.</title>
        <authorList>
            <person name="Maheux A.F."/>
            <person name="Boudreau D.K."/>
            <person name="Berube E."/>
            <person name="Boissinot M."/>
            <person name="Raymond F."/>
            <person name="Brodeur S."/>
            <person name="Corbeil J."/>
            <person name="Brightwell G."/>
            <person name="Broda D."/>
            <person name="Omar R.F."/>
            <person name="Bergeron M.G."/>
        </authorList>
    </citation>
    <scope>NUCLEOTIDE SEQUENCE [LARGE SCALE GENOMIC DNA]</scope>
    <source>
        <strain evidence="1 2">CCRI-22766</strain>
    </source>
</reference>
<name>A0A255IFQ1_9FIRM</name>
<accession>A0A255IFQ1</accession>
<dbReference type="OrthoDB" id="1757299at2"/>
<dbReference type="EMBL" id="NOJZ02000007">
    <property type="protein sequence ID" value="RDY23902.1"/>
    <property type="molecule type" value="Genomic_DNA"/>
</dbReference>
<organism evidence="1 2">
    <name type="scientific">Romboutsia maritimum</name>
    <dbReference type="NCBI Taxonomy" id="2020948"/>
    <lineage>
        <taxon>Bacteria</taxon>
        <taxon>Bacillati</taxon>
        <taxon>Bacillota</taxon>
        <taxon>Clostridia</taxon>
        <taxon>Peptostreptococcales</taxon>
        <taxon>Peptostreptococcaceae</taxon>
        <taxon>Romboutsia</taxon>
    </lineage>
</organism>
<proteinExistence type="predicted"/>
<evidence type="ECO:0000313" key="1">
    <source>
        <dbReference type="EMBL" id="RDY23902.1"/>
    </source>
</evidence>
<evidence type="ECO:0000313" key="2">
    <source>
        <dbReference type="Proteomes" id="UP000243494"/>
    </source>
</evidence>
<dbReference type="AlphaFoldDB" id="A0A255IFQ1"/>
<protein>
    <recommendedName>
        <fullName evidence="3">PASTA domain-containing protein</fullName>
    </recommendedName>
</protein>
<evidence type="ECO:0008006" key="3">
    <source>
        <dbReference type="Google" id="ProtNLM"/>
    </source>
</evidence>
<gene>
    <name evidence="1" type="ORF">CHF27_005995</name>
</gene>
<dbReference type="Proteomes" id="UP000243494">
    <property type="component" value="Unassembled WGS sequence"/>
</dbReference>
<comment type="caution">
    <text evidence="1">The sequence shown here is derived from an EMBL/GenBank/DDBJ whole genome shotgun (WGS) entry which is preliminary data.</text>
</comment>
<dbReference type="RefSeq" id="WP_095405057.1">
    <property type="nucleotide sequence ID" value="NZ_NOJZ02000007.1"/>
</dbReference>
<sequence length="67" mass="7744">MEKYYKLLGLHINDVKEFFDKKNISYTIKTIEGGKDKDKLTVPKAIKISDLDDSVEIIITYFSDSLN</sequence>
<keyword evidence="2" id="KW-1185">Reference proteome</keyword>